<feature type="transmembrane region" description="Helical" evidence="1">
    <location>
        <begin position="12"/>
        <end position="33"/>
    </location>
</feature>
<feature type="transmembrane region" description="Helical" evidence="1">
    <location>
        <begin position="45"/>
        <end position="64"/>
    </location>
</feature>
<evidence type="ECO:0000313" key="4">
    <source>
        <dbReference type="Proteomes" id="UP000007435"/>
    </source>
</evidence>
<dbReference type="AlphaFoldDB" id="E4RXN6"/>
<dbReference type="KEGG" id="lby:Lbys_2432"/>
<dbReference type="OrthoDB" id="982021at2"/>
<dbReference type="RefSeq" id="WP_013409140.1">
    <property type="nucleotide sequence ID" value="NC_014655.1"/>
</dbReference>
<keyword evidence="1" id="KW-0472">Membrane</keyword>
<dbReference type="InterPro" id="IPR058916">
    <property type="entry name" value="PH_40"/>
</dbReference>
<evidence type="ECO:0000313" key="3">
    <source>
        <dbReference type="EMBL" id="ADQ18100.1"/>
    </source>
</evidence>
<gene>
    <name evidence="3" type="ordered locus">Lbys_2432</name>
</gene>
<dbReference type="HOGENOM" id="CLU_1576542_0_0_10"/>
<dbReference type="STRING" id="649349.Lbys_2432"/>
<feature type="domain" description="PH" evidence="2">
    <location>
        <begin position="4"/>
        <end position="147"/>
    </location>
</feature>
<sequence>MNIYRISISTHFRFFLSTLLYVIAPLIVGVPIILYIKRGSFDIDLALIIGIWGLIILFTPKLLIHLNYYFFNKDMVVYYDEVNKQMRVTDKKRDVTFGMGDIKSVIEYKTYPKAENRTTWMPWDDYHYSLVELKNGEQFYFTSLILPNLYLPVNKSKVTLKKRFYPAIW</sequence>
<evidence type="ECO:0000256" key="1">
    <source>
        <dbReference type="SAM" id="Phobius"/>
    </source>
</evidence>
<proteinExistence type="predicted"/>
<reference evidence="3 4" key="2">
    <citation type="journal article" date="2011" name="Stand. Genomic Sci.">
        <title>Complete genome sequence of Leadbetterella byssophila type strain (4M15).</title>
        <authorList>
            <person name="Abt B."/>
            <person name="Teshima H."/>
            <person name="Lucas S."/>
            <person name="Lapidus A."/>
            <person name="Del Rio T.G."/>
            <person name="Nolan M."/>
            <person name="Tice H."/>
            <person name="Cheng J.F."/>
            <person name="Pitluck S."/>
            <person name="Liolios K."/>
            <person name="Pagani I."/>
            <person name="Ivanova N."/>
            <person name="Mavromatis K."/>
            <person name="Pati A."/>
            <person name="Tapia R."/>
            <person name="Han C."/>
            <person name="Goodwin L."/>
            <person name="Chen A."/>
            <person name="Palaniappan K."/>
            <person name="Land M."/>
            <person name="Hauser L."/>
            <person name="Chang Y.J."/>
            <person name="Jeffries C.D."/>
            <person name="Rohde M."/>
            <person name="Goker M."/>
            <person name="Tindall B.J."/>
            <person name="Detter J.C."/>
            <person name="Woyke T."/>
            <person name="Bristow J."/>
            <person name="Eisen J.A."/>
            <person name="Markowitz V."/>
            <person name="Hugenholtz P."/>
            <person name="Klenk H.P."/>
            <person name="Kyrpides N.C."/>
        </authorList>
    </citation>
    <scope>NUCLEOTIDE SEQUENCE [LARGE SCALE GENOMIC DNA]</scope>
    <source>
        <strain evidence="4">DSM 17132 / JCM 16389 / KACC 11308 / NBRC 106382 / 4M15</strain>
    </source>
</reference>
<reference key="1">
    <citation type="submission" date="2010-11" db="EMBL/GenBank/DDBJ databases">
        <title>The complete genome of Leadbetterella byssophila DSM 17132.</title>
        <authorList>
            <consortium name="US DOE Joint Genome Institute (JGI-PGF)"/>
            <person name="Lucas S."/>
            <person name="Copeland A."/>
            <person name="Lapidus A."/>
            <person name="Glavina del Rio T."/>
            <person name="Dalin E."/>
            <person name="Tice H."/>
            <person name="Bruce D."/>
            <person name="Goodwin L."/>
            <person name="Pitluck S."/>
            <person name="Kyrpides N."/>
            <person name="Mavromatis K."/>
            <person name="Ivanova N."/>
            <person name="Teshima H."/>
            <person name="Brettin T."/>
            <person name="Detter J.C."/>
            <person name="Han C."/>
            <person name="Tapia R."/>
            <person name="Land M."/>
            <person name="Hauser L."/>
            <person name="Markowitz V."/>
            <person name="Cheng J.-F."/>
            <person name="Hugenholtz P."/>
            <person name="Woyke T."/>
            <person name="Wu D."/>
            <person name="Tindall B."/>
            <person name="Pomrenke H.G."/>
            <person name="Brambilla E."/>
            <person name="Klenk H.-P."/>
            <person name="Eisen J.A."/>
        </authorList>
    </citation>
    <scope>NUCLEOTIDE SEQUENCE [LARGE SCALE GENOMIC DNA]</scope>
    <source>
        <strain>DSM 17132</strain>
    </source>
</reference>
<name>E4RXN6_LEAB4</name>
<organism evidence="3 4">
    <name type="scientific">Leadbetterella byssophila (strain DSM 17132 / JCM 16389 / KACC 11308 / NBRC 106382 / 4M15)</name>
    <dbReference type="NCBI Taxonomy" id="649349"/>
    <lineage>
        <taxon>Bacteria</taxon>
        <taxon>Pseudomonadati</taxon>
        <taxon>Bacteroidota</taxon>
        <taxon>Cytophagia</taxon>
        <taxon>Cytophagales</taxon>
        <taxon>Leadbetterellaceae</taxon>
        <taxon>Leadbetterella</taxon>
    </lineage>
</organism>
<evidence type="ECO:0000259" key="2">
    <source>
        <dbReference type="Pfam" id="PF26566"/>
    </source>
</evidence>
<keyword evidence="1" id="KW-0812">Transmembrane</keyword>
<dbReference type="Proteomes" id="UP000007435">
    <property type="component" value="Chromosome"/>
</dbReference>
<keyword evidence="1" id="KW-1133">Transmembrane helix</keyword>
<keyword evidence="4" id="KW-1185">Reference proteome</keyword>
<protein>
    <recommendedName>
        <fullName evidence="2">PH domain-containing protein</fullName>
    </recommendedName>
</protein>
<accession>E4RXN6</accession>
<dbReference type="EMBL" id="CP002305">
    <property type="protein sequence ID" value="ADQ18100.1"/>
    <property type="molecule type" value="Genomic_DNA"/>
</dbReference>
<dbReference type="Pfam" id="PF26566">
    <property type="entry name" value="PH_40"/>
    <property type="match status" value="1"/>
</dbReference>